<accession>A0AAX6S9Z0</accession>
<reference evidence="3" key="1">
    <citation type="submission" date="2025-08" db="UniProtKB">
        <authorList>
            <consortium name="RefSeq"/>
        </authorList>
    </citation>
    <scope>IDENTIFICATION</scope>
</reference>
<feature type="region of interest" description="Disordered" evidence="1">
    <location>
        <begin position="1"/>
        <end position="35"/>
    </location>
</feature>
<gene>
    <name evidence="3" type="primary">LOC106008540</name>
</gene>
<keyword evidence="2" id="KW-1185">Reference proteome</keyword>
<evidence type="ECO:0000313" key="2">
    <source>
        <dbReference type="Proteomes" id="UP000694906"/>
    </source>
</evidence>
<feature type="compositionally biased region" description="Polar residues" evidence="1">
    <location>
        <begin position="241"/>
        <end position="252"/>
    </location>
</feature>
<dbReference type="RefSeq" id="XP_021106842.1">
    <property type="nucleotide sequence ID" value="XM_021251183.1"/>
</dbReference>
<name>A0AAX6S9Z0_HETGA</name>
<dbReference type="GeneID" id="106008540"/>
<feature type="compositionally biased region" description="Basic and acidic residues" evidence="1">
    <location>
        <begin position="1"/>
        <end position="10"/>
    </location>
</feature>
<evidence type="ECO:0000313" key="3">
    <source>
        <dbReference type="RefSeq" id="XP_021106842.1"/>
    </source>
</evidence>
<feature type="region of interest" description="Disordered" evidence="1">
    <location>
        <begin position="334"/>
        <end position="372"/>
    </location>
</feature>
<feature type="compositionally biased region" description="Low complexity" evidence="1">
    <location>
        <begin position="353"/>
        <end position="372"/>
    </location>
</feature>
<dbReference type="Proteomes" id="UP000694906">
    <property type="component" value="Unplaced"/>
</dbReference>
<feature type="region of interest" description="Disordered" evidence="1">
    <location>
        <begin position="154"/>
        <end position="308"/>
    </location>
</feature>
<feature type="compositionally biased region" description="Gly residues" evidence="1">
    <location>
        <begin position="296"/>
        <end position="306"/>
    </location>
</feature>
<sequence>MVAETGEWRSQHSQPQAEPRQGEGQGSSPRPPEGAAGCPGFQLKLLLVSGPHRVICHSRRTLRHRHVLSQAGDTRPWPTSCGCHKGPECVASERRGSFPHSPGVRLGTAGCGGLCTEGFATQISPSAVVLLGLICEGSQGNATEVTFGLTSISRRSGGPSGTACPFLEGQAHTRPRDRSPRPRLPSTQARGPASASVGAQRGESPEVWGPEQPGLDTFLGAGVQRWPRQGASGRGRGDVSIQPSSGHSQASGPQGHLWTPPSATPQAAVLGSRQPQRPAEGAAAGRADPGDRDAGKSGGQGRGGWDLVGFQGRCQSLRTAHCCCSSGARSPSLPPCYSLNNSTPLPSFPPQRSQGSPSLPSLGQLSSASAPS</sequence>
<proteinExistence type="predicted"/>
<protein>
    <submittedName>
        <fullName evidence="3">Uncharacterized protein LOC106008540</fullName>
    </submittedName>
</protein>
<feature type="compositionally biased region" description="Low complexity" evidence="1">
    <location>
        <begin position="273"/>
        <end position="287"/>
    </location>
</feature>
<evidence type="ECO:0000256" key="1">
    <source>
        <dbReference type="SAM" id="MobiDB-lite"/>
    </source>
</evidence>
<dbReference type="AlphaFoldDB" id="A0AAX6S9Z0"/>
<organism evidence="2 3">
    <name type="scientific">Heterocephalus glaber</name>
    <name type="common">Naked mole rat</name>
    <dbReference type="NCBI Taxonomy" id="10181"/>
    <lineage>
        <taxon>Eukaryota</taxon>
        <taxon>Metazoa</taxon>
        <taxon>Chordata</taxon>
        <taxon>Craniata</taxon>
        <taxon>Vertebrata</taxon>
        <taxon>Euteleostomi</taxon>
        <taxon>Mammalia</taxon>
        <taxon>Eutheria</taxon>
        <taxon>Euarchontoglires</taxon>
        <taxon>Glires</taxon>
        <taxon>Rodentia</taxon>
        <taxon>Hystricomorpha</taxon>
        <taxon>Bathyergidae</taxon>
        <taxon>Heterocephalus</taxon>
    </lineage>
</organism>